<evidence type="ECO:0000256" key="1">
    <source>
        <dbReference type="SAM" id="MobiDB-lite"/>
    </source>
</evidence>
<feature type="region of interest" description="Disordered" evidence="1">
    <location>
        <begin position="66"/>
        <end position="87"/>
    </location>
</feature>
<dbReference type="EMBL" id="ABJB010534707">
    <property type="status" value="NOT_ANNOTATED_CDS"/>
    <property type="molecule type" value="Genomic_DNA"/>
</dbReference>
<dbReference type="InterPro" id="IPR006578">
    <property type="entry name" value="MADF-dom"/>
</dbReference>
<proteinExistence type="predicted"/>
<protein>
    <recommendedName>
        <fullName evidence="2">MADF domain-containing protein</fullName>
    </recommendedName>
</protein>
<dbReference type="AlphaFoldDB" id="B7PUH4"/>
<feature type="compositionally biased region" description="Low complexity" evidence="1">
    <location>
        <begin position="132"/>
        <end position="142"/>
    </location>
</feature>
<dbReference type="InParanoid" id="B7PUH4"/>
<evidence type="ECO:0000259" key="2">
    <source>
        <dbReference type="Pfam" id="PF10545"/>
    </source>
</evidence>
<dbReference type="EMBL" id="ABJB010024697">
    <property type="status" value="NOT_ANNOTATED_CDS"/>
    <property type="molecule type" value="Genomic_DNA"/>
</dbReference>
<sequence>MTGGMWVNIFPSLLTAAVKSRFANLRSQYHREQRRVTDSLKSASSPEDVYVPRWTHYTKLQFLQTSSPRQGRWPLPDNQDASEVAPEAPEDILSAPWVELKEGSFPINPSVVAPEDAAGHCSFMGGRRDSTDASSTRSASTSGELAGASSSFPDPSPGGRDNKPTKRRRSADDGYETERKLHRLLESAVQTLTETCEGTKKDDCDAFGALMAQTARQLPQGPHRQMGTLKAYEALVSYSVSVNERVVGAVQKLVNGE</sequence>
<dbReference type="EnsemblMetazoa" id="ISCW007554-RA">
    <property type="protein sequence ID" value="ISCW007554-PA"/>
    <property type="gene ID" value="ISCW007554"/>
</dbReference>
<dbReference type="OrthoDB" id="6482937at2759"/>
<dbReference type="VEuPathDB" id="VectorBase:ISCW007554"/>
<organism>
    <name type="scientific">Ixodes scapularis</name>
    <name type="common">Black-legged tick</name>
    <name type="synonym">Deer tick</name>
    <dbReference type="NCBI Taxonomy" id="6945"/>
    <lineage>
        <taxon>Eukaryota</taxon>
        <taxon>Metazoa</taxon>
        <taxon>Ecdysozoa</taxon>
        <taxon>Arthropoda</taxon>
        <taxon>Chelicerata</taxon>
        <taxon>Arachnida</taxon>
        <taxon>Acari</taxon>
        <taxon>Parasitiformes</taxon>
        <taxon>Ixodida</taxon>
        <taxon>Ixodoidea</taxon>
        <taxon>Ixodidae</taxon>
        <taxon>Ixodinae</taxon>
        <taxon>Ixodes</taxon>
    </lineage>
</organism>
<name>B7PUH4_IXOSC</name>
<gene>
    <name evidence="3" type="ORF">IscW_ISCW007554</name>
</gene>
<dbReference type="PaxDb" id="6945-B7PUH4"/>
<evidence type="ECO:0000313" key="3">
    <source>
        <dbReference type="EMBL" id="EEC10246.1"/>
    </source>
</evidence>
<keyword evidence="5" id="KW-1185">Reference proteome</keyword>
<dbReference type="PANTHER" id="PTHR21505:SF8">
    <property type="entry name" value="DPT-YFP REPRESSOR BY OVEREXPRESSION, ISOFORM D-RELATED"/>
    <property type="match status" value="1"/>
</dbReference>
<dbReference type="VEuPathDB" id="VectorBase:ISCI007554"/>
<feature type="compositionally biased region" description="Basic and acidic residues" evidence="1">
    <location>
        <begin position="160"/>
        <end position="177"/>
    </location>
</feature>
<reference evidence="3 5" key="1">
    <citation type="submission" date="2008-03" db="EMBL/GenBank/DDBJ databases">
        <title>Annotation of Ixodes scapularis.</title>
        <authorList>
            <consortium name="Ixodes scapularis Genome Project Consortium"/>
            <person name="Caler E."/>
            <person name="Hannick L.I."/>
            <person name="Bidwell S."/>
            <person name="Joardar V."/>
            <person name="Thiagarajan M."/>
            <person name="Amedeo P."/>
            <person name="Galinsky K.J."/>
            <person name="Schobel S."/>
            <person name="Inman J."/>
            <person name="Hostetler J."/>
            <person name="Miller J."/>
            <person name="Hammond M."/>
            <person name="Megy K."/>
            <person name="Lawson D."/>
            <person name="Kodira C."/>
            <person name="Sutton G."/>
            <person name="Meyer J."/>
            <person name="Hill C.A."/>
            <person name="Birren B."/>
            <person name="Nene V."/>
            <person name="Collins F."/>
            <person name="Alarcon-Chaidez F."/>
            <person name="Wikel S."/>
            <person name="Strausberg R."/>
        </authorList>
    </citation>
    <scope>NUCLEOTIDE SEQUENCE [LARGE SCALE GENOMIC DNA]</scope>
    <source>
        <strain evidence="5">Wikel</strain>
        <strain evidence="3">Wikel colony</strain>
    </source>
</reference>
<dbReference type="PANTHER" id="PTHR21505">
    <property type="entry name" value="MADF DOMAIN-CONTAINING PROTEIN-RELATED"/>
    <property type="match status" value="1"/>
</dbReference>
<evidence type="ECO:0000313" key="4">
    <source>
        <dbReference type="EnsemblMetazoa" id="ISCW007554-PA"/>
    </source>
</evidence>
<reference evidence="4" key="2">
    <citation type="submission" date="2020-05" db="UniProtKB">
        <authorList>
            <consortium name="EnsemblMetazoa"/>
        </authorList>
    </citation>
    <scope>IDENTIFICATION</scope>
    <source>
        <strain evidence="4">wikel</strain>
    </source>
</reference>
<accession>B7PUH4</accession>
<dbReference type="Proteomes" id="UP000001555">
    <property type="component" value="Unassembled WGS sequence"/>
</dbReference>
<evidence type="ECO:0000313" key="5">
    <source>
        <dbReference type="Proteomes" id="UP000001555"/>
    </source>
</evidence>
<feature type="domain" description="MADF" evidence="2">
    <location>
        <begin position="17"/>
        <end position="63"/>
    </location>
</feature>
<dbReference type="HOGENOM" id="CLU_1082905_0_0_1"/>
<feature type="region of interest" description="Disordered" evidence="1">
    <location>
        <begin position="118"/>
        <end position="177"/>
    </location>
</feature>
<dbReference type="EMBL" id="DS792392">
    <property type="protein sequence ID" value="EEC10246.1"/>
    <property type="molecule type" value="Genomic_DNA"/>
</dbReference>
<dbReference type="Pfam" id="PF10545">
    <property type="entry name" value="MADF_DNA_bdg"/>
    <property type="match status" value="1"/>
</dbReference>
<dbReference type="VEuPathDB" id="VectorBase:ISCP_010305"/>